<keyword evidence="1" id="KW-0175">Coiled coil</keyword>
<evidence type="ECO:0000313" key="2">
    <source>
        <dbReference type="EMBL" id="MQM72887.1"/>
    </source>
</evidence>
<accession>A0A6L5GRP4</accession>
<dbReference type="Proteomes" id="UP000473648">
    <property type="component" value="Unassembled WGS sequence"/>
</dbReference>
<sequence length="92" mass="10799">MDDHTKTAIEELAKRIDDLERRVAELENTVEACHHDEEDDYYEVTCANCGHTFIANFEDFAEDRVICPQCESQFHLDDATLEKLQDHDEHHH</sequence>
<reference evidence="2" key="1">
    <citation type="journal article" date="2020" name="Appl. Environ. Microbiol.">
        <title>Medium-Chain Fatty Acid Synthesis by 'Candidatus Weimeria bifida' gen. nov., sp. nov., and 'Candidatus Pseudoramibacter fermentans' sp. nov.</title>
        <authorList>
            <person name="Scarborough M.J."/>
            <person name="Myers K.S."/>
            <person name="Donohue T.J."/>
            <person name="Noguera D.R."/>
        </authorList>
    </citation>
    <scope>NUCLEOTIDE SEQUENCE</scope>
    <source>
        <strain evidence="2">EUB1.1</strain>
    </source>
</reference>
<dbReference type="AlphaFoldDB" id="A0A6L5GRP4"/>
<feature type="coiled-coil region" evidence="1">
    <location>
        <begin position="2"/>
        <end position="36"/>
    </location>
</feature>
<protein>
    <submittedName>
        <fullName evidence="2">Uncharacterized protein</fullName>
    </submittedName>
</protein>
<comment type="caution">
    <text evidence="2">The sequence shown here is derived from an EMBL/GenBank/DDBJ whole genome shotgun (WGS) entry which is preliminary data.</text>
</comment>
<dbReference type="EMBL" id="VOGB01000004">
    <property type="protein sequence ID" value="MQM72887.1"/>
    <property type="molecule type" value="Genomic_DNA"/>
</dbReference>
<evidence type="ECO:0000313" key="3">
    <source>
        <dbReference type="Proteomes" id="UP000473648"/>
    </source>
</evidence>
<gene>
    <name evidence="2" type="ORF">FRC53_05595</name>
</gene>
<organism evidence="2 3">
    <name type="scientific">Candidatus Pseudoramibacter fermentans</name>
    <dbReference type="NCBI Taxonomy" id="2594427"/>
    <lineage>
        <taxon>Bacteria</taxon>
        <taxon>Bacillati</taxon>
        <taxon>Bacillota</taxon>
        <taxon>Clostridia</taxon>
        <taxon>Eubacteriales</taxon>
        <taxon>Eubacteriaceae</taxon>
        <taxon>Pseudoramibacter</taxon>
    </lineage>
</organism>
<name>A0A6L5GRP4_9FIRM</name>
<evidence type="ECO:0000256" key="1">
    <source>
        <dbReference type="SAM" id="Coils"/>
    </source>
</evidence>
<keyword evidence="3" id="KW-1185">Reference proteome</keyword>
<proteinExistence type="predicted"/>